<feature type="region of interest" description="Disordered" evidence="1">
    <location>
        <begin position="231"/>
        <end position="263"/>
    </location>
</feature>
<evidence type="ECO:0000313" key="2">
    <source>
        <dbReference type="EMBL" id="KAL3315626.1"/>
    </source>
</evidence>
<evidence type="ECO:0000256" key="1">
    <source>
        <dbReference type="SAM" id="MobiDB-lite"/>
    </source>
</evidence>
<keyword evidence="3" id="KW-1185">Reference proteome</keyword>
<reference evidence="2 3" key="1">
    <citation type="submission" date="2024-11" db="EMBL/GenBank/DDBJ databases">
        <title>Adaptive evolution of stress response genes in parasites aligns with host niche diversity.</title>
        <authorList>
            <person name="Hahn C."/>
            <person name="Resl P."/>
        </authorList>
    </citation>
    <scope>NUCLEOTIDE SEQUENCE [LARGE SCALE GENOMIC DNA]</scope>
    <source>
        <strain evidence="2">EGGRZ-B1_66</strain>
        <tissue evidence="2">Body</tissue>
    </source>
</reference>
<name>A0ABD2QA64_9PLAT</name>
<accession>A0ABD2QA64</accession>
<evidence type="ECO:0000313" key="3">
    <source>
        <dbReference type="Proteomes" id="UP001626550"/>
    </source>
</evidence>
<dbReference type="Proteomes" id="UP001626550">
    <property type="component" value="Unassembled WGS sequence"/>
</dbReference>
<gene>
    <name evidence="2" type="ORF">Ciccas_005739</name>
</gene>
<dbReference type="EMBL" id="JBJKFK010000703">
    <property type="protein sequence ID" value="KAL3315626.1"/>
    <property type="molecule type" value="Genomic_DNA"/>
</dbReference>
<proteinExistence type="predicted"/>
<organism evidence="2 3">
    <name type="scientific">Cichlidogyrus casuarinus</name>
    <dbReference type="NCBI Taxonomy" id="1844966"/>
    <lineage>
        <taxon>Eukaryota</taxon>
        <taxon>Metazoa</taxon>
        <taxon>Spiralia</taxon>
        <taxon>Lophotrochozoa</taxon>
        <taxon>Platyhelminthes</taxon>
        <taxon>Monogenea</taxon>
        <taxon>Monopisthocotylea</taxon>
        <taxon>Dactylogyridea</taxon>
        <taxon>Ancyrocephalidae</taxon>
        <taxon>Cichlidogyrus</taxon>
    </lineage>
</organism>
<dbReference type="AlphaFoldDB" id="A0ABD2QA64"/>
<comment type="caution">
    <text evidence="2">The sequence shown here is derived from an EMBL/GenBank/DDBJ whole genome shotgun (WGS) entry which is preliminary data.</text>
</comment>
<sequence>MSENVKDKNIRDVLTSLANTIGEMIKAKRSSVSSEVNIGMLTVIEQKIHDIIDHMSKVVSSVNKDQKNASSILSKEMDNFRQEYKSLFRSAGPDMKEFFETIADEAFIFLDVVASDPAIKFLKSDPKYFDKYSSLCKECCRDSVYKCLLEHRNFDKLIMADEHLCPFSSTDTQRYSIENKKFVSKILINEFVHCPYIDFRPSLRERSLGGIVVNDCEIDVSEVTKSVQVQTGKQNKEIEASSEDITDEAVEDDVEEKSFKVDR</sequence>
<protein>
    <submittedName>
        <fullName evidence="2">Uncharacterized protein</fullName>
    </submittedName>
</protein>
<feature type="compositionally biased region" description="Acidic residues" evidence="1">
    <location>
        <begin position="240"/>
        <end position="255"/>
    </location>
</feature>